<keyword evidence="3" id="KW-1185">Reference proteome</keyword>
<dbReference type="KEGG" id="kan:IMCC3317_22150"/>
<evidence type="ECO:0000256" key="1">
    <source>
        <dbReference type="ARBA" id="ARBA00022737"/>
    </source>
</evidence>
<name>A0A7L4ZJP9_9FLAO</name>
<accession>A0A7L4ZJP9</accession>
<dbReference type="AlphaFoldDB" id="A0A7L4ZJP9"/>
<keyword evidence="1" id="KW-0677">Repeat</keyword>
<dbReference type="PANTHER" id="PTHR23084:SF263">
    <property type="entry name" value="MORN REPEAT-CONTAINING PROTEIN 1"/>
    <property type="match status" value="1"/>
</dbReference>
<dbReference type="RefSeq" id="WP_160129518.1">
    <property type="nucleotide sequence ID" value="NZ_CP019288.1"/>
</dbReference>
<dbReference type="Proteomes" id="UP000464657">
    <property type="component" value="Chromosome"/>
</dbReference>
<dbReference type="InterPro" id="IPR003409">
    <property type="entry name" value="MORN"/>
</dbReference>
<reference evidence="2 3" key="1">
    <citation type="journal article" date="2013" name="Int. J. Syst. Evol. Microbiol.">
        <title>Kordia antarctica sp. nov., isolated from Antarctic seawater.</title>
        <authorList>
            <person name="Baek K."/>
            <person name="Choi A."/>
            <person name="Kang I."/>
            <person name="Lee K."/>
            <person name="Cho J.C."/>
        </authorList>
    </citation>
    <scope>NUCLEOTIDE SEQUENCE [LARGE SCALE GENOMIC DNA]</scope>
    <source>
        <strain evidence="2 3">IMCC3317</strain>
    </source>
</reference>
<dbReference type="OrthoDB" id="1452958at2"/>
<dbReference type="Pfam" id="PF02493">
    <property type="entry name" value="MORN"/>
    <property type="match status" value="5"/>
</dbReference>
<dbReference type="SMART" id="SM00698">
    <property type="entry name" value="MORN"/>
    <property type="match status" value="5"/>
</dbReference>
<evidence type="ECO:0000313" key="2">
    <source>
        <dbReference type="EMBL" id="QHI36845.1"/>
    </source>
</evidence>
<organism evidence="2 3">
    <name type="scientific">Kordia antarctica</name>
    <dbReference type="NCBI Taxonomy" id="1218801"/>
    <lineage>
        <taxon>Bacteria</taxon>
        <taxon>Pseudomonadati</taxon>
        <taxon>Bacteroidota</taxon>
        <taxon>Flavobacteriia</taxon>
        <taxon>Flavobacteriales</taxon>
        <taxon>Flavobacteriaceae</taxon>
        <taxon>Kordia</taxon>
    </lineage>
</organism>
<proteinExistence type="predicted"/>
<gene>
    <name evidence="2" type="ORF">IMCC3317_22150</name>
</gene>
<dbReference type="Gene3D" id="2.20.110.10">
    <property type="entry name" value="Histone H3 K4-specific methyltransferase SET7/9 N-terminal domain"/>
    <property type="match status" value="2"/>
</dbReference>
<dbReference type="PANTHER" id="PTHR23084">
    <property type="entry name" value="PHOSPHATIDYLINOSITOL-4-PHOSPHATE 5-KINASE RELATED"/>
    <property type="match status" value="1"/>
</dbReference>
<dbReference type="SUPFAM" id="SSF82185">
    <property type="entry name" value="Histone H3 K4-specific methyltransferase SET7/9 N-terminal domain"/>
    <property type="match status" value="2"/>
</dbReference>
<dbReference type="EMBL" id="CP019288">
    <property type="protein sequence ID" value="QHI36845.1"/>
    <property type="molecule type" value="Genomic_DNA"/>
</dbReference>
<evidence type="ECO:0000313" key="3">
    <source>
        <dbReference type="Proteomes" id="UP000464657"/>
    </source>
</evidence>
<sequence>MKNTVLLLLFCFVYQLTIAQKTDMVNAPRNPIGFKHKKEHFFLRGDVYASAGKIFDRDGNLLYNYGTWYYYDASGKIIGNNYSDTIKYDANGNVIEFQYNSGSTNNYTFNSKNLLSHEKNTYGEDKTYTYDSQDRLIKTIVNRKGVFNQQHDIIYSKSSDTLVVSVQYINADRQPGFSGAYYYLDGHLVKEKLVSATYSYIVDKDSKGNKVDFYTANDPNAKHFETYHRYYSDANKPTKLEYGYYIPGSIKTAKKVPAAYINGVRATDITISKGIKPDEKILYDGLTQTYYSIPNVVEDNHMSETRITATDVLSKGTPHISYAYDGKFINYVDGENKVKAREFCFIGSHMVDYRIEKNTGRTYIIYDYKSATEKAVKEMNLFTADTTAIMYSRELQKDNFFIVVKGQHIDYKKARFEYLTSGDPVIFIDDKPLYILTGFKAAKDEEVLEGRKYKGELDNQQEIPVVKTTTETVVKTTEKASADYACVKGDCQEGWGRVTVNNIITDATFKDGAINGVAYISYPNGGYYHGQYVNNRRHGVGYYKWENGNVYIGGWKDGLQHGLGYSMDKENKITSAGLFENGKFISESATDYLAGKTSGNCIGNCVDGFGKYTYKNGDMYWGFFKNSNRYGVGTYLWKNKSVYTGAYILGGKRDGYGIYTYVDRSVFKGIYVDDRIDGLGVMKYNSSGDITQGVFNSSGAKVKDY</sequence>
<protein>
    <recommendedName>
        <fullName evidence="4">MORN repeat protein</fullName>
    </recommendedName>
</protein>
<evidence type="ECO:0008006" key="4">
    <source>
        <dbReference type="Google" id="ProtNLM"/>
    </source>
</evidence>